<evidence type="ECO:0000313" key="4">
    <source>
        <dbReference type="EMBL" id="PZX55882.1"/>
    </source>
</evidence>
<accession>A0A2W7SYI5</accession>
<keyword evidence="7" id="KW-1185">Reference proteome</keyword>
<dbReference type="Proteomes" id="UP000321927">
    <property type="component" value="Unassembled WGS sequence"/>
</dbReference>
<evidence type="ECO:0000259" key="3">
    <source>
        <dbReference type="PROSITE" id="PS51186"/>
    </source>
</evidence>
<name>A0A2W7SYI5_9BACT</name>
<dbReference type="Pfam" id="PF00583">
    <property type="entry name" value="Acetyltransf_1"/>
    <property type="match status" value="1"/>
</dbReference>
<dbReference type="AlphaFoldDB" id="A0A2W7SYI5"/>
<gene>
    <name evidence="5" type="ORF">ESW18_13470</name>
    <name evidence="4" type="ORF">LV84_02244</name>
</gene>
<comment type="caution">
    <text evidence="4">The sequence shown here is derived from an EMBL/GenBank/DDBJ whole genome shotgun (WGS) entry which is preliminary data.</text>
</comment>
<organism evidence="4 6">
    <name type="scientific">Algoriphagus ratkowskyi</name>
    <dbReference type="NCBI Taxonomy" id="57028"/>
    <lineage>
        <taxon>Bacteria</taxon>
        <taxon>Pseudomonadati</taxon>
        <taxon>Bacteroidota</taxon>
        <taxon>Cytophagia</taxon>
        <taxon>Cytophagales</taxon>
        <taxon>Cyclobacteriaceae</taxon>
        <taxon>Algoriphagus</taxon>
    </lineage>
</organism>
<sequence length="190" mass="21479">MNIRKAKLEDAEAIAPLLMLASGDVIYKFIGEEQYEKGKAFLLHFVSSEENQYSFQNCYVVLDGGQVVAAALVYDGARLEELRRPVLDYVHQHYDANLKVEDETQAGEFYIDSLGVALSHQGKGLGSKMLGYLIEEIVYKQSQTLGLLVDKTNYRAKKLYKRLGFAFVEDRELLGFSMEHLQVSKDNPSD</sequence>
<dbReference type="PROSITE" id="PS51186">
    <property type="entry name" value="GNAT"/>
    <property type="match status" value="1"/>
</dbReference>
<evidence type="ECO:0000313" key="7">
    <source>
        <dbReference type="Proteomes" id="UP000321927"/>
    </source>
</evidence>
<evidence type="ECO:0000313" key="5">
    <source>
        <dbReference type="EMBL" id="TXD77297.1"/>
    </source>
</evidence>
<dbReference type="GO" id="GO:0016747">
    <property type="term" value="F:acyltransferase activity, transferring groups other than amino-acyl groups"/>
    <property type="evidence" value="ECO:0007669"/>
    <property type="project" value="InterPro"/>
</dbReference>
<protein>
    <submittedName>
        <fullName evidence="4">Acetyltransferase (GNAT) family protein</fullName>
    </submittedName>
    <submittedName>
        <fullName evidence="5">GNAT family N-acetyltransferase</fullName>
    </submittedName>
</protein>
<dbReference type="OrthoDB" id="5319888at2"/>
<dbReference type="CDD" id="cd04301">
    <property type="entry name" value="NAT_SF"/>
    <property type="match status" value="1"/>
</dbReference>
<dbReference type="EMBL" id="VORV01000008">
    <property type="protein sequence ID" value="TXD77297.1"/>
    <property type="molecule type" value="Genomic_DNA"/>
</dbReference>
<evidence type="ECO:0000313" key="6">
    <source>
        <dbReference type="Proteomes" id="UP000249115"/>
    </source>
</evidence>
<dbReference type="RefSeq" id="WP_086501572.1">
    <property type="nucleotide sequence ID" value="NZ_MSSV01000009.1"/>
</dbReference>
<evidence type="ECO:0000256" key="1">
    <source>
        <dbReference type="ARBA" id="ARBA00022679"/>
    </source>
</evidence>
<keyword evidence="1 4" id="KW-0808">Transferase</keyword>
<reference evidence="5 7" key="2">
    <citation type="submission" date="2019-08" db="EMBL/GenBank/DDBJ databases">
        <title>Genome of Algoriphagus ratkowskyi IC026.</title>
        <authorList>
            <person name="Bowman J.P."/>
        </authorList>
    </citation>
    <scope>NUCLEOTIDE SEQUENCE [LARGE SCALE GENOMIC DNA]</scope>
    <source>
        <strain evidence="5 7">IC026</strain>
    </source>
</reference>
<keyword evidence="2" id="KW-0012">Acyltransferase</keyword>
<dbReference type="SUPFAM" id="SSF55729">
    <property type="entry name" value="Acyl-CoA N-acyltransferases (Nat)"/>
    <property type="match status" value="1"/>
</dbReference>
<evidence type="ECO:0000256" key="2">
    <source>
        <dbReference type="ARBA" id="ARBA00023315"/>
    </source>
</evidence>
<dbReference type="Gene3D" id="3.40.630.30">
    <property type="match status" value="1"/>
</dbReference>
<dbReference type="Proteomes" id="UP000249115">
    <property type="component" value="Unassembled WGS sequence"/>
</dbReference>
<reference evidence="4 6" key="1">
    <citation type="submission" date="2018-06" db="EMBL/GenBank/DDBJ databases">
        <title>Genomic Encyclopedia of Archaeal and Bacterial Type Strains, Phase II (KMG-II): from individual species to whole genera.</title>
        <authorList>
            <person name="Goeker M."/>
        </authorList>
    </citation>
    <scope>NUCLEOTIDE SEQUENCE [LARGE SCALE GENOMIC DNA]</scope>
    <source>
        <strain evidence="4 6">DSM 22686</strain>
    </source>
</reference>
<dbReference type="InterPro" id="IPR016181">
    <property type="entry name" value="Acyl_CoA_acyltransferase"/>
</dbReference>
<dbReference type="InterPro" id="IPR050680">
    <property type="entry name" value="YpeA/RimI_acetyltransf"/>
</dbReference>
<feature type="domain" description="N-acetyltransferase" evidence="3">
    <location>
        <begin position="1"/>
        <end position="188"/>
    </location>
</feature>
<proteinExistence type="predicted"/>
<dbReference type="InterPro" id="IPR000182">
    <property type="entry name" value="GNAT_dom"/>
</dbReference>
<dbReference type="PANTHER" id="PTHR43420">
    <property type="entry name" value="ACETYLTRANSFERASE"/>
    <property type="match status" value="1"/>
</dbReference>
<dbReference type="EMBL" id="QKZU01000008">
    <property type="protein sequence ID" value="PZX55882.1"/>
    <property type="molecule type" value="Genomic_DNA"/>
</dbReference>